<reference evidence="3 5" key="1">
    <citation type="submission" date="2016-05" db="EMBL/GenBank/DDBJ databases">
        <authorList>
            <person name="Gu J."/>
        </authorList>
    </citation>
    <scope>NUCLEOTIDE SEQUENCE [LARGE SCALE GENOMIC DNA]</scope>
    <source>
        <strain evidence="3 5">ACCC40021</strain>
    </source>
</reference>
<protein>
    <submittedName>
        <fullName evidence="3 4">Amidohydrolase</fullName>
    </submittedName>
</protein>
<evidence type="ECO:0000313" key="3">
    <source>
        <dbReference type="EMBL" id="APY88965.1"/>
    </source>
</evidence>
<accession>A0A1P8TN03</accession>
<evidence type="ECO:0000256" key="1">
    <source>
        <dbReference type="ARBA" id="ARBA00038310"/>
    </source>
</evidence>
<dbReference type="EMBL" id="CP015588">
    <property type="protein sequence ID" value="APY88965.1"/>
    <property type="molecule type" value="Genomic_DNA"/>
</dbReference>
<dbReference type="EMBL" id="CP065959">
    <property type="protein sequence ID" value="QQC88633.1"/>
    <property type="molecule type" value="Genomic_DNA"/>
</dbReference>
<dbReference type="Pfam" id="PF01979">
    <property type="entry name" value="Amidohydro_1"/>
    <property type="match status" value="1"/>
</dbReference>
<dbReference type="PANTHER" id="PTHR43135:SF4">
    <property type="entry name" value="AMIDOHYDROLASE-RELATED DOMAIN-CONTAINING PROTEIN"/>
    <property type="match status" value="1"/>
</dbReference>
<dbReference type="AlphaFoldDB" id="A0A1P8TN03"/>
<dbReference type="RefSeq" id="WP_076686879.1">
    <property type="nucleotide sequence ID" value="NZ_CP015588.1"/>
</dbReference>
<dbReference type="InterPro" id="IPR011059">
    <property type="entry name" value="Metal-dep_hydrolase_composite"/>
</dbReference>
<evidence type="ECO:0000259" key="2">
    <source>
        <dbReference type="Pfam" id="PF01979"/>
    </source>
</evidence>
<dbReference type="Gene3D" id="3.20.20.140">
    <property type="entry name" value="Metal-dependent hydrolases"/>
    <property type="match status" value="1"/>
</dbReference>
<dbReference type="FunFam" id="3.20.20.140:FF:000054">
    <property type="entry name" value="Imidazolonepropionase-like amidohydrolase"/>
    <property type="match status" value="1"/>
</dbReference>
<evidence type="ECO:0000313" key="6">
    <source>
        <dbReference type="Proteomes" id="UP000596130"/>
    </source>
</evidence>
<dbReference type="InterPro" id="IPR051781">
    <property type="entry name" value="Metallo-dep_Hydrolase"/>
</dbReference>
<dbReference type="Gene3D" id="2.30.40.10">
    <property type="entry name" value="Urease, subunit C, domain 1"/>
    <property type="match status" value="1"/>
</dbReference>
<keyword evidence="5" id="KW-1185">Reference proteome</keyword>
<dbReference type="KEGG" id="ssia:A7J05_27620"/>
<proteinExistence type="inferred from homology"/>
<name>A0A1P8TN03_9ACTN</name>
<gene>
    <name evidence="3" type="ORF">A7J05_27620</name>
    <name evidence="4" type="ORF">I8755_09605</name>
</gene>
<dbReference type="SUPFAM" id="SSF51556">
    <property type="entry name" value="Metallo-dependent hydrolases"/>
    <property type="match status" value="1"/>
</dbReference>
<organism evidence="4 6">
    <name type="scientific">Streptomyces alfalfae</name>
    <dbReference type="NCBI Taxonomy" id="1642299"/>
    <lineage>
        <taxon>Bacteria</taxon>
        <taxon>Bacillati</taxon>
        <taxon>Actinomycetota</taxon>
        <taxon>Actinomycetes</taxon>
        <taxon>Kitasatosporales</taxon>
        <taxon>Streptomycetaceae</taxon>
        <taxon>Streptomyces</taxon>
    </lineage>
</organism>
<dbReference type="Proteomes" id="UP000596130">
    <property type="component" value="Chromosome"/>
</dbReference>
<dbReference type="PANTHER" id="PTHR43135">
    <property type="entry name" value="ALPHA-D-RIBOSE 1-METHYLPHOSPHONATE 5-TRIPHOSPHATE DIPHOSPHATASE"/>
    <property type="match status" value="1"/>
</dbReference>
<dbReference type="InterPro" id="IPR006680">
    <property type="entry name" value="Amidohydro-rel"/>
</dbReference>
<feature type="domain" description="Amidohydrolase-related" evidence="2">
    <location>
        <begin position="171"/>
        <end position="363"/>
    </location>
</feature>
<dbReference type="OrthoDB" id="3451205at2"/>
<evidence type="ECO:0000313" key="4">
    <source>
        <dbReference type="EMBL" id="QQC88633.1"/>
    </source>
</evidence>
<keyword evidence="4" id="KW-0378">Hydrolase</keyword>
<dbReference type="InterPro" id="IPR032466">
    <property type="entry name" value="Metal_Hydrolase"/>
</dbReference>
<evidence type="ECO:0000313" key="5">
    <source>
        <dbReference type="Proteomes" id="UP000187191"/>
    </source>
</evidence>
<dbReference type="GO" id="GO:0016810">
    <property type="term" value="F:hydrolase activity, acting on carbon-nitrogen (but not peptide) bonds"/>
    <property type="evidence" value="ECO:0007669"/>
    <property type="project" value="InterPro"/>
</dbReference>
<comment type="similarity">
    <text evidence="1">Belongs to the metallo-dependent hydrolases superfamily.</text>
</comment>
<dbReference type="Proteomes" id="UP000187191">
    <property type="component" value="Chromosome"/>
</dbReference>
<sequence length="364" mass="39246">MSDHAVLHVKGRVLVGPEDVRDELWVVGGRVTYDRPVTPATETATVEGWALPGLVDAHCHVGLDAHGPVDAATAEKQALTDREIGALLIRDAGSPSDTRWIDDREDLPKIIRAGRHIARTRRYIRNYAHEIEPDDLVAYVAQEARRGDGWVKLVGDWIDREAGDLTACWPRDAVEAAIAEAHRLGARVTAHCFAEDSLRDLVEAGIDCVEHATGLTEDTIPLFAERGVAIVPTLVNIATFPDLAAGGEKKFPRWSAHMRRLHDRRYDTVRAAYDAGVPVFAGTDAGGSLAHGLVAAEVAELTRAGIPPVAALSATTWGARTWLGRPGLTEGAPADLVVYGSDPRQDVAVLATPRRVILNGRVVA</sequence>
<reference evidence="4 6" key="2">
    <citation type="submission" date="2020-12" db="EMBL/GenBank/DDBJ databases">
        <title>Identification and biosynthesis of polyene macrolides produced by Streptomyces alfalfae Men-myco-93-63.</title>
        <authorList>
            <person name="Liu D."/>
            <person name="Li Y."/>
            <person name="Liu L."/>
            <person name="Han X."/>
            <person name="Shen F."/>
        </authorList>
    </citation>
    <scope>NUCLEOTIDE SEQUENCE [LARGE SCALE GENOMIC DNA]</scope>
    <source>
        <strain evidence="4 6">Men-myco-93-63</strain>
    </source>
</reference>